<keyword evidence="3" id="KW-1185">Reference proteome</keyword>
<dbReference type="Gene3D" id="3.40.630.30">
    <property type="match status" value="1"/>
</dbReference>
<protein>
    <recommendedName>
        <fullName evidence="1">N-acetyltransferase domain-containing protein</fullName>
    </recommendedName>
</protein>
<dbReference type="SUPFAM" id="SSF55729">
    <property type="entry name" value="Acyl-CoA N-acyltransferases (Nat)"/>
    <property type="match status" value="1"/>
</dbReference>
<dbReference type="PANTHER" id="PTHR42791">
    <property type="entry name" value="GNAT FAMILY ACETYLTRANSFERASE"/>
    <property type="match status" value="1"/>
</dbReference>
<evidence type="ECO:0000259" key="1">
    <source>
        <dbReference type="PROSITE" id="PS51186"/>
    </source>
</evidence>
<dbReference type="InterPro" id="IPR000182">
    <property type="entry name" value="GNAT_dom"/>
</dbReference>
<dbReference type="Pfam" id="PF13673">
    <property type="entry name" value="Acetyltransf_10"/>
    <property type="match status" value="1"/>
</dbReference>
<feature type="domain" description="N-acetyltransferase" evidence="1">
    <location>
        <begin position="74"/>
        <end position="224"/>
    </location>
</feature>
<dbReference type="InterPro" id="IPR016181">
    <property type="entry name" value="Acyl_CoA_acyltransferase"/>
</dbReference>
<evidence type="ECO:0000313" key="3">
    <source>
        <dbReference type="Proteomes" id="UP000738349"/>
    </source>
</evidence>
<evidence type="ECO:0000313" key="2">
    <source>
        <dbReference type="EMBL" id="KAH7176393.1"/>
    </source>
</evidence>
<dbReference type="AlphaFoldDB" id="A0A9P9FVQ0"/>
<reference evidence="2" key="1">
    <citation type="journal article" date="2021" name="Nat. Commun.">
        <title>Genetic determinants of endophytism in the Arabidopsis root mycobiome.</title>
        <authorList>
            <person name="Mesny F."/>
            <person name="Miyauchi S."/>
            <person name="Thiergart T."/>
            <person name="Pickel B."/>
            <person name="Atanasova L."/>
            <person name="Karlsson M."/>
            <person name="Huettel B."/>
            <person name="Barry K.W."/>
            <person name="Haridas S."/>
            <person name="Chen C."/>
            <person name="Bauer D."/>
            <person name="Andreopoulos W."/>
            <person name="Pangilinan J."/>
            <person name="LaButti K."/>
            <person name="Riley R."/>
            <person name="Lipzen A."/>
            <person name="Clum A."/>
            <person name="Drula E."/>
            <person name="Henrissat B."/>
            <person name="Kohler A."/>
            <person name="Grigoriev I.V."/>
            <person name="Martin F.M."/>
            <person name="Hacquard S."/>
        </authorList>
    </citation>
    <scope>NUCLEOTIDE SEQUENCE</scope>
    <source>
        <strain evidence="2">MPI-CAGE-AT-0147</strain>
    </source>
</reference>
<dbReference type="PANTHER" id="PTHR42791:SF2">
    <property type="entry name" value="N-ACETYLTRANSFERASE DOMAIN-CONTAINING PROTEIN"/>
    <property type="match status" value="1"/>
</dbReference>
<proteinExistence type="predicted"/>
<accession>A0A9P9FVQ0</accession>
<dbReference type="Proteomes" id="UP000738349">
    <property type="component" value="Unassembled WGS sequence"/>
</dbReference>
<name>A0A9P9FVQ0_9HYPO</name>
<organism evidence="2 3">
    <name type="scientific">Dactylonectria macrodidyma</name>
    <dbReference type="NCBI Taxonomy" id="307937"/>
    <lineage>
        <taxon>Eukaryota</taxon>
        <taxon>Fungi</taxon>
        <taxon>Dikarya</taxon>
        <taxon>Ascomycota</taxon>
        <taxon>Pezizomycotina</taxon>
        <taxon>Sordariomycetes</taxon>
        <taxon>Hypocreomycetidae</taxon>
        <taxon>Hypocreales</taxon>
        <taxon>Nectriaceae</taxon>
        <taxon>Dactylonectria</taxon>
    </lineage>
</organism>
<sequence>MPRRGRMKIRSNLIKRRNPCTRISHLDVEHIAETITVPAMQNGPLFKTMFPKWSEATPAQKREVDAWYAQLLLEAVETSGHHSLLQLHDWETYPLGFCGWTLDWRVPLNEDRRDERKKAFPELLDCDAWLSLIEKLKVERDKALEGIDEVYRMSCTFVQPKHQRKGVGSKLLKGAFEYIDEVEMPVFLVAPPDAVAFYAKFGFEVVSTLETEHGAMSTMFRKARLKADKPEEVEELSVLYSEVESDDDGKEFKGGHEEEVKKPGVFVEMSDDDCDEHWL</sequence>
<dbReference type="GO" id="GO:0016747">
    <property type="term" value="F:acyltransferase activity, transferring groups other than amino-acyl groups"/>
    <property type="evidence" value="ECO:0007669"/>
    <property type="project" value="InterPro"/>
</dbReference>
<gene>
    <name evidence="2" type="ORF">EDB81DRAFT_940322</name>
</gene>
<dbReference type="EMBL" id="JAGMUV010000001">
    <property type="protein sequence ID" value="KAH7176393.1"/>
    <property type="molecule type" value="Genomic_DNA"/>
</dbReference>
<comment type="caution">
    <text evidence="2">The sequence shown here is derived from an EMBL/GenBank/DDBJ whole genome shotgun (WGS) entry which is preliminary data.</text>
</comment>
<dbReference type="CDD" id="cd04301">
    <property type="entry name" value="NAT_SF"/>
    <property type="match status" value="1"/>
</dbReference>
<dbReference type="OrthoDB" id="2744543at2759"/>
<dbReference type="InterPro" id="IPR052523">
    <property type="entry name" value="Trichothecene_AcTrans"/>
</dbReference>
<dbReference type="PROSITE" id="PS51186">
    <property type="entry name" value="GNAT"/>
    <property type="match status" value="1"/>
</dbReference>